<dbReference type="Proteomes" id="UP000016930">
    <property type="component" value="Unassembled WGS sequence"/>
</dbReference>
<sequence>MVLSFVLVELDPVASCSAEPTYWPGAQKVAELKTQPFLALRVPLGDIPWVEERPDFVKKSYLFPVSTEKPDGQYTGLYLTLNDSLEPETRILNIIPPLRYKGQQLYVQTWTCYTEVLSPGVVDLPLPHHLDEDTIESFFAWLRDDVVKRYKDFKSVRSSGGEDEVRSNWSTWSNQSVPDWRTKPFTKTCTFKHLPCSSVDRVAVSMPPSIVHEMRLLLRLISEYSRSSVVSTTAWVRSLRMNMSTYDGISFAKHVCVHGTLGELDDTVRRETSVLHSMKIPFDGEPDPEIPDEVFFTRCDSPFPDLPYVQEPSGPVQAAN</sequence>
<gene>
    <name evidence="2" type="ORF">CERSUDRAFT_116459</name>
</gene>
<reference evidence="2 3" key="1">
    <citation type="journal article" date="2012" name="Proc. Natl. Acad. Sci. U.S.A.">
        <title>Comparative genomics of Ceriporiopsis subvermispora and Phanerochaete chrysosporium provide insight into selective ligninolysis.</title>
        <authorList>
            <person name="Fernandez-Fueyo E."/>
            <person name="Ruiz-Duenas F.J."/>
            <person name="Ferreira P."/>
            <person name="Floudas D."/>
            <person name="Hibbett D.S."/>
            <person name="Canessa P."/>
            <person name="Larrondo L.F."/>
            <person name="James T.Y."/>
            <person name="Seelenfreund D."/>
            <person name="Lobos S."/>
            <person name="Polanco R."/>
            <person name="Tello M."/>
            <person name="Honda Y."/>
            <person name="Watanabe T."/>
            <person name="Watanabe T."/>
            <person name="Ryu J.S."/>
            <person name="Kubicek C.P."/>
            <person name="Schmoll M."/>
            <person name="Gaskell J."/>
            <person name="Hammel K.E."/>
            <person name="St John F.J."/>
            <person name="Vanden Wymelenberg A."/>
            <person name="Sabat G."/>
            <person name="Splinter BonDurant S."/>
            <person name="Syed K."/>
            <person name="Yadav J.S."/>
            <person name="Doddapaneni H."/>
            <person name="Subramanian V."/>
            <person name="Lavin J.L."/>
            <person name="Oguiza J.A."/>
            <person name="Perez G."/>
            <person name="Pisabarro A.G."/>
            <person name="Ramirez L."/>
            <person name="Santoyo F."/>
            <person name="Master E."/>
            <person name="Coutinho P.M."/>
            <person name="Henrissat B."/>
            <person name="Lombard V."/>
            <person name="Magnuson J.K."/>
            <person name="Kuees U."/>
            <person name="Hori C."/>
            <person name="Igarashi K."/>
            <person name="Samejima M."/>
            <person name="Held B.W."/>
            <person name="Barry K.W."/>
            <person name="LaButti K.M."/>
            <person name="Lapidus A."/>
            <person name="Lindquist E.A."/>
            <person name="Lucas S.M."/>
            <person name="Riley R."/>
            <person name="Salamov A.A."/>
            <person name="Hoffmeister D."/>
            <person name="Schwenk D."/>
            <person name="Hadar Y."/>
            <person name="Yarden O."/>
            <person name="de Vries R.P."/>
            <person name="Wiebenga A."/>
            <person name="Stenlid J."/>
            <person name="Eastwood D."/>
            <person name="Grigoriev I.V."/>
            <person name="Berka R.M."/>
            <person name="Blanchette R.A."/>
            <person name="Kersten P."/>
            <person name="Martinez A.T."/>
            <person name="Vicuna R."/>
            <person name="Cullen D."/>
        </authorList>
    </citation>
    <scope>NUCLEOTIDE SEQUENCE [LARGE SCALE GENOMIC DNA]</scope>
    <source>
        <strain evidence="2 3">B</strain>
    </source>
</reference>
<evidence type="ECO:0000256" key="1">
    <source>
        <dbReference type="SAM" id="SignalP"/>
    </source>
</evidence>
<feature type="chain" id="PRO_5004023290" evidence="1">
    <location>
        <begin position="19"/>
        <end position="320"/>
    </location>
</feature>
<dbReference type="OrthoDB" id="2689908at2759"/>
<organism evidence="2 3">
    <name type="scientific">Ceriporiopsis subvermispora (strain B)</name>
    <name type="common">White-rot fungus</name>
    <name type="synonym">Gelatoporia subvermispora</name>
    <dbReference type="NCBI Taxonomy" id="914234"/>
    <lineage>
        <taxon>Eukaryota</taxon>
        <taxon>Fungi</taxon>
        <taxon>Dikarya</taxon>
        <taxon>Basidiomycota</taxon>
        <taxon>Agaricomycotina</taxon>
        <taxon>Agaricomycetes</taxon>
        <taxon>Polyporales</taxon>
        <taxon>Gelatoporiaceae</taxon>
        <taxon>Gelatoporia</taxon>
    </lineage>
</organism>
<proteinExistence type="predicted"/>
<keyword evidence="1" id="KW-0732">Signal</keyword>
<protein>
    <submittedName>
        <fullName evidence="2">Uncharacterized protein</fullName>
    </submittedName>
</protein>
<accession>M2QD35</accession>
<evidence type="ECO:0000313" key="3">
    <source>
        <dbReference type="Proteomes" id="UP000016930"/>
    </source>
</evidence>
<evidence type="ECO:0000313" key="2">
    <source>
        <dbReference type="EMBL" id="EMD34938.1"/>
    </source>
</evidence>
<feature type="signal peptide" evidence="1">
    <location>
        <begin position="1"/>
        <end position="18"/>
    </location>
</feature>
<name>M2QD35_CERS8</name>
<dbReference type="HOGENOM" id="CLU_870319_0_0_1"/>
<keyword evidence="3" id="KW-1185">Reference proteome</keyword>
<dbReference type="AlphaFoldDB" id="M2QD35"/>
<feature type="non-terminal residue" evidence="2">
    <location>
        <position position="320"/>
    </location>
</feature>
<dbReference type="EMBL" id="KB445801">
    <property type="protein sequence ID" value="EMD34938.1"/>
    <property type="molecule type" value="Genomic_DNA"/>
</dbReference>